<evidence type="ECO:0000313" key="3">
    <source>
        <dbReference type="Proteomes" id="UP001055460"/>
    </source>
</evidence>
<feature type="region of interest" description="Disordered" evidence="1">
    <location>
        <begin position="1"/>
        <end position="99"/>
    </location>
</feature>
<feature type="compositionally biased region" description="Basic and acidic residues" evidence="1">
    <location>
        <begin position="71"/>
        <end position="99"/>
    </location>
</feature>
<evidence type="ECO:0000256" key="1">
    <source>
        <dbReference type="SAM" id="MobiDB-lite"/>
    </source>
</evidence>
<organism evidence="2 3">
    <name type="scientific">Ensifer adhaerens</name>
    <name type="common">Sinorhizobium morelense</name>
    <dbReference type="NCBI Taxonomy" id="106592"/>
    <lineage>
        <taxon>Bacteria</taxon>
        <taxon>Pseudomonadati</taxon>
        <taxon>Pseudomonadota</taxon>
        <taxon>Alphaproteobacteria</taxon>
        <taxon>Hyphomicrobiales</taxon>
        <taxon>Rhizobiaceae</taxon>
        <taxon>Sinorhizobium/Ensifer group</taxon>
        <taxon>Ensifer</taxon>
    </lineage>
</organism>
<dbReference type="AlphaFoldDB" id="A0A9Q9DBA3"/>
<sequence length="99" mass="10963">MNKANPKSRDRETSEDVPPSGETRAVPIGKIPPLPVDQLPAGDDPTPVDQGRVPPVPSRDEANVDPDDALPDDREEKILEDDPGREKIRFDEEMPRSSR</sequence>
<dbReference type="EMBL" id="CP098807">
    <property type="protein sequence ID" value="USJ25195.1"/>
    <property type="molecule type" value="Genomic_DNA"/>
</dbReference>
<evidence type="ECO:0000313" key="2">
    <source>
        <dbReference type="EMBL" id="USJ25195.1"/>
    </source>
</evidence>
<accession>A0A9Q9DBA3</accession>
<dbReference type="Proteomes" id="UP001055460">
    <property type="component" value="Chromosome"/>
</dbReference>
<dbReference type="OrthoDB" id="8421354at2"/>
<protein>
    <submittedName>
        <fullName evidence="2">Uncharacterized protein</fullName>
    </submittedName>
</protein>
<name>A0A9Q9DBA3_ENSAD</name>
<gene>
    <name evidence="2" type="ORF">NE863_09580</name>
</gene>
<proteinExistence type="predicted"/>
<dbReference type="RefSeq" id="WP_090294073.1">
    <property type="nucleotide sequence ID" value="NZ_CAXURO020000001.1"/>
</dbReference>
<reference evidence="2" key="1">
    <citation type="submission" date="2022-06" db="EMBL/GenBank/DDBJ databases">
        <title>Physiological and biochemical characterization and genomic elucidation of a strain of the genus Ensifer adhaerens M8 that combines arsenic oxidation and chromium reduction.</title>
        <authorList>
            <person name="Li X."/>
            <person name="Yu c."/>
        </authorList>
    </citation>
    <scope>NUCLEOTIDE SEQUENCE</scope>
    <source>
        <strain evidence="2">M8</strain>
    </source>
</reference>